<feature type="domain" description="Fatty acid desaturase" evidence="2">
    <location>
        <begin position="1"/>
        <end position="251"/>
    </location>
</feature>
<dbReference type="GO" id="GO:0008610">
    <property type="term" value="P:lipid biosynthetic process"/>
    <property type="evidence" value="ECO:0007669"/>
    <property type="project" value="UniProtKB-ARBA"/>
</dbReference>
<keyword evidence="1" id="KW-0812">Transmembrane</keyword>
<keyword evidence="1" id="KW-0472">Membrane</keyword>
<dbReference type="STRING" id="1279009.ADICEAN_01115"/>
<dbReference type="AlphaFoldDB" id="M7N964"/>
<organism evidence="3 4">
    <name type="scientific">Cesiribacter andamanensis AMV16</name>
    <dbReference type="NCBI Taxonomy" id="1279009"/>
    <lineage>
        <taxon>Bacteria</taxon>
        <taxon>Pseudomonadati</taxon>
        <taxon>Bacteroidota</taxon>
        <taxon>Cytophagia</taxon>
        <taxon>Cytophagales</taxon>
        <taxon>Cesiribacteraceae</taxon>
        <taxon>Cesiribacter</taxon>
    </lineage>
</organism>
<dbReference type="InterPro" id="IPR012171">
    <property type="entry name" value="Fatty_acid_desaturase"/>
</dbReference>
<dbReference type="Proteomes" id="UP000011910">
    <property type="component" value="Unassembled WGS sequence"/>
</dbReference>
<comment type="caution">
    <text evidence="3">The sequence shown here is derived from an EMBL/GenBank/DDBJ whole genome shotgun (WGS) entry which is preliminary data.</text>
</comment>
<keyword evidence="4" id="KW-1185">Reference proteome</keyword>
<feature type="transmembrane region" description="Helical" evidence="1">
    <location>
        <begin position="144"/>
        <end position="165"/>
    </location>
</feature>
<accession>M7N964</accession>
<dbReference type="PANTHER" id="PTHR19353:SF19">
    <property type="entry name" value="DELTA(5) FATTY ACID DESATURASE C-RELATED"/>
    <property type="match status" value="1"/>
</dbReference>
<dbReference type="eggNOG" id="COG3239">
    <property type="taxonomic scope" value="Bacteria"/>
</dbReference>
<reference evidence="3 4" key="1">
    <citation type="journal article" date="2013" name="Genome Announc.">
        <title>Draft Genome Sequence of Cesiribacter andamanensis Strain AMV16T, Isolated from a Soil Sample from a Mud Volcano in the Andaman Islands, India.</title>
        <authorList>
            <person name="Shivaji S."/>
            <person name="Ara S."/>
            <person name="Begum Z."/>
            <person name="Srinivas T.N."/>
            <person name="Singh A."/>
            <person name="Kumar Pinnaka A."/>
        </authorList>
    </citation>
    <scope>NUCLEOTIDE SEQUENCE [LARGE SCALE GENOMIC DNA]</scope>
    <source>
        <strain evidence="3 4">AMV16</strain>
    </source>
</reference>
<dbReference type="EMBL" id="AODQ01000018">
    <property type="protein sequence ID" value="EMR03777.1"/>
    <property type="molecule type" value="Genomic_DNA"/>
</dbReference>
<dbReference type="GO" id="GO:0016020">
    <property type="term" value="C:membrane"/>
    <property type="evidence" value="ECO:0007669"/>
    <property type="project" value="TreeGrafter"/>
</dbReference>
<evidence type="ECO:0000259" key="2">
    <source>
        <dbReference type="Pfam" id="PF00487"/>
    </source>
</evidence>
<dbReference type="InterPro" id="IPR005804">
    <property type="entry name" value="FA_desaturase_dom"/>
</dbReference>
<evidence type="ECO:0000313" key="3">
    <source>
        <dbReference type="EMBL" id="EMR03777.1"/>
    </source>
</evidence>
<dbReference type="PANTHER" id="PTHR19353">
    <property type="entry name" value="FATTY ACID DESATURASE 2"/>
    <property type="match status" value="1"/>
</dbReference>
<name>M7N964_9BACT</name>
<gene>
    <name evidence="3" type="ORF">ADICEAN_01115</name>
</gene>
<proteinExistence type="predicted"/>
<keyword evidence="1" id="KW-1133">Transmembrane helix</keyword>
<evidence type="ECO:0000256" key="1">
    <source>
        <dbReference type="SAM" id="Phobius"/>
    </source>
</evidence>
<dbReference type="Pfam" id="PF00487">
    <property type="entry name" value="FA_desaturase"/>
    <property type="match status" value="1"/>
</dbReference>
<feature type="transmembrane region" description="Helical" evidence="1">
    <location>
        <begin position="117"/>
        <end position="138"/>
    </location>
</feature>
<sequence>MHETVHNTLFRPTNLNAAFLYLFDLIGANSYIWKRRHLHLHHNFPNVAGWDSDIEQASLFRIFPHDPHRSIHRHQPRLLFLLYPFYLANWLLVRDFKDFFSKQQVIRKITRIPLPEYAKLFFFKGLFLTYILGVPFMLGVPLLLAIGAFLLLLLTANAFALFVLLTPHTNTQNAFPLPDARHTLPQSWLLHQFSTTNDVSGSNWWYRHVMANFNCHLAHHLFPRIPYVYAPEVTQVIREFARQHQLPYRTYPLLQALRFHYQLICQNAVGAADFLEEDM</sequence>
<dbReference type="GO" id="GO:0016717">
    <property type="term" value="F:oxidoreductase activity, acting on paired donors, with oxidation of a pair of donors resulting in the reduction of molecular oxygen to two molecules of water"/>
    <property type="evidence" value="ECO:0007669"/>
    <property type="project" value="TreeGrafter"/>
</dbReference>
<evidence type="ECO:0000313" key="4">
    <source>
        <dbReference type="Proteomes" id="UP000011910"/>
    </source>
</evidence>
<protein>
    <submittedName>
        <fullName evidence="3">Fatty acid desaturase</fullName>
    </submittedName>
</protein>